<feature type="compositionally biased region" description="Polar residues" evidence="1">
    <location>
        <begin position="7"/>
        <end position="26"/>
    </location>
</feature>
<dbReference type="EMBL" id="OD002305">
    <property type="protein sequence ID" value="CAD7404830.1"/>
    <property type="molecule type" value="Genomic_DNA"/>
</dbReference>
<evidence type="ECO:0000256" key="1">
    <source>
        <dbReference type="SAM" id="MobiDB-lite"/>
    </source>
</evidence>
<evidence type="ECO:0000313" key="2">
    <source>
        <dbReference type="EMBL" id="CAD7404830.1"/>
    </source>
</evidence>
<sequence>MIGKLGSTGSLPNGSRSSKVQGIRRSASSKQISSIKFGTMTVSKWLCQEEESVFCNVMESGDIVETELSDEHQFGIGLRVGNTGGEKGPDAIQVAYFKKSKGKVVQEPLKRFWVEGARIRINNKSDRDAPYHNEEDIRKQVAYALKNKHQKWHNSEHLAHWCRHGDKVSSANISKQVSEMTRWGGVTAPMGVLMFMKKKQRHNTHHPSYTKKSLGSESADLTQYCNKLFSDFQERGFPSTVIDTQISIALSNDLTNHRQISDDIPFTSKYHSGLQRINTILKNGYNFPISSTQKKNLLSSPPRISLRWPPSLHNFLVHSKLPDLGKTFTTINTAADSHLCMKQHCNTSKIQPPSKTFNRENKKKQYPMQGHYDCNTSNLIYRCEAEYIGLKTGPLRIWN</sequence>
<proteinExistence type="predicted"/>
<feature type="region of interest" description="Disordered" evidence="1">
    <location>
        <begin position="1"/>
        <end position="26"/>
    </location>
</feature>
<reference evidence="2" key="1">
    <citation type="submission" date="2020-11" db="EMBL/GenBank/DDBJ databases">
        <authorList>
            <person name="Tran Van P."/>
        </authorList>
    </citation>
    <scope>NUCLEOTIDE SEQUENCE</scope>
</reference>
<dbReference type="Gene3D" id="3.90.1720.10">
    <property type="entry name" value="endopeptidase domain like (from Nostoc punctiforme)"/>
    <property type="match status" value="1"/>
</dbReference>
<gene>
    <name evidence="2" type="ORF">TPSB3V08_LOCUS4684</name>
</gene>
<organism evidence="2">
    <name type="scientific">Timema poppense</name>
    <name type="common">Walking stick</name>
    <dbReference type="NCBI Taxonomy" id="170557"/>
    <lineage>
        <taxon>Eukaryota</taxon>
        <taxon>Metazoa</taxon>
        <taxon>Ecdysozoa</taxon>
        <taxon>Arthropoda</taxon>
        <taxon>Hexapoda</taxon>
        <taxon>Insecta</taxon>
        <taxon>Pterygota</taxon>
        <taxon>Neoptera</taxon>
        <taxon>Polyneoptera</taxon>
        <taxon>Phasmatodea</taxon>
        <taxon>Timematodea</taxon>
        <taxon>Timematoidea</taxon>
        <taxon>Timematidae</taxon>
        <taxon>Timema</taxon>
    </lineage>
</organism>
<accession>A0A7R9D0I3</accession>
<dbReference type="AlphaFoldDB" id="A0A7R9D0I3"/>
<protein>
    <submittedName>
        <fullName evidence="2">Uncharacterized protein</fullName>
    </submittedName>
</protein>
<name>A0A7R9D0I3_TIMPO</name>